<evidence type="ECO:0000259" key="9">
    <source>
        <dbReference type="Pfam" id="PF02687"/>
    </source>
</evidence>
<dbReference type="AlphaFoldDB" id="A2ZNT0"/>
<dbReference type="Gene3D" id="1.20.1600.10">
    <property type="entry name" value="Outer membrane efflux proteins (OEP)"/>
    <property type="match status" value="1"/>
</dbReference>
<evidence type="ECO:0000256" key="7">
    <source>
        <dbReference type="SAM" id="MobiDB-lite"/>
    </source>
</evidence>
<proteinExistence type="predicted"/>
<evidence type="ECO:0000256" key="5">
    <source>
        <dbReference type="ARBA" id="ARBA00023136"/>
    </source>
</evidence>
<reference evidence="10" key="1">
    <citation type="journal article" date="2005" name="PLoS Biol.">
        <title>The genomes of Oryza sativa: a history of duplications.</title>
        <authorList>
            <person name="Yu J."/>
            <person name="Wang J."/>
            <person name="Lin W."/>
            <person name="Li S."/>
            <person name="Li H."/>
            <person name="Zhou J."/>
            <person name="Ni P."/>
            <person name="Dong W."/>
            <person name="Hu S."/>
            <person name="Zeng C."/>
            <person name="Zhang J."/>
            <person name="Zhang Y."/>
            <person name="Li R."/>
            <person name="Xu Z."/>
            <person name="Li S."/>
            <person name="Li X."/>
            <person name="Zheng H."/>
            <person name="Cong L."/>
            <person name="Lin L."/>
            <person name="Yin J."/>
            <person name="Geng J."/>
            <person name="Li G."/>
            <person name="Shi J."/>
            <person name="Liu J."/>
            <person name="Lv H."/>
            <person name="Li J."/>
            <person name="Wang J."/>
            <person name="Deng Y."/>
            <person name="Ran L."/>
            <person name="Shi X."/>
            <person name="Wang X."/>
            <person name="Wu Q."/>
            <person name="Li C."/>
            <person name="Ren X."/>
            <person name="Wang J."/>
            <person name="Wang X."/>
            <person name="Li D."/>
            <person name="Liu D."/>
            <person name="Zhang X."/>
            <person name="Ji Z."/>
            <person name="Zhao W."/>
            <person name="Sun Y."/>
            <person name="Zhang Z."/>
            <person name="Bao J."/>
            <person name="Han Y."/>
            <person name="Dong L."/>
            <person name="Ji J."/>
            <person name="Chen P."/>
            <person name="Wu S."/>
            <person name="Liu J."/>
            <person name="Xiao Y."/>
            <person name="Bu D."/>
            <person name="Tan J."/>
            <person name="Yang L."/>
            <person name="Ye C."/>
            <person name="Zhang J."/>
            <person name="Xu J."/>
            <person name="Zhou Y."/>
            <person name="Yu Y."/>
            <person name="Zhang B."/>
            <person name="Zhuang S."/>
            <person name="Wei H."/>
            <person name="Liu B."/>
            <person name="Lei M."/>
            <person name="Yu H."/>
            <person name="Li Y."/>
            <person name="Xu H."/>
            <person name="Wei S."/>
            <person name="He X."/>
            <person name="Fang L."/>
            <person name="Zhang Z."/>
            <person name="Zhang Y."/>
            <person name="Huang X."/>
            <person name="Su Z."/>
            <person name="Tong W."/>
            <person name="Li J."/>
            <person name="Tong Z."/>
            <person name="Li S."/>
            <person name="Ye J."/>
            <person name="Wang L."/>
            <person name="Fang L."/>
            <person name="Lei T."/>
            <person name="Chen C."/>
            <person name="Chen H."/>
            <person name="Xu Z."/>
            <person name="Li H."/>
            <person name="Huang H."/>
            <person name="Zhang F."/>
            <person name="Xu H."/>
            <person name="Li N."/>
            <person name="Zhao C."/>
            <person name="Li S."/>
            <person name="Dong L."/>
            <person name="Huang Y."/>
            <person name="Li L."/>
            <person name="Xi Y."/>
            <person name="Qi Q."/>
            <person name="Li W."/>
            <person name="Zhang B."/>
            <person name="Hu W."/>
            <person name="Zhang Y."/>
            <person name="Tian X."/>
            <person name="Jiao Y."/>
            <person name="Liang X."/>
            <person name="Jin J."/>
            <person name="Gao L."/>
            <person name="Zheng W."/>
            <person name="Hao B."/>
            <person name="Liu S."/>
            <person name="Wang W."/>
            <person name="Yuan L."/>
            <person name="Cao M."/>
            <person name="McDermott J."/>
            <person name="Samudrala R."/>
            <person name="Wang J."/>
            <person name="Wong G.K."/>
            <person name="Yang H."/>
        </authorList>
    </citation>
    <scope>NUCLEOTIDE SEQUENCE [LARGE SCALE GENOMIC DNA]</scope>
</reference>
<dbReference type="Proteomes" id="UP000007752">
    <property type="component" value="Chromosome 1"/>
</dbReference>
<evidence type="ECO:0000256" key="1">
    <source>
        <dbReference type="ARBA" id="ARBA00004651"/>
    </source>
</evidence>
<dbReference type="SUPFAM" id="SSF56954">
    <property type="entry name" value="Outer membrane efflux proteins (OEP)"/>
    <property type="match status" value="1"/>
</dbReference>
<dbReference type="PANTHER" id="PTHR30203">
    <property type="entry name" value="OUTER MEMBRANE CATION EFFLUX PROTEIN"/>
    <property type="match status" value="1"/>
</dbReference>
<evidence type="ECO:0000256" key="3">
    <source>
        <dbReference type="ARBA" id="ARBA00022692"/>
    </source>
</evidence>
<evidence type="ECO:0000256" key="8">
    <source>
        <dbReference type="SAM" id="Phobius"/>
    </source>
</evidence>
<evidence type="ECO:0000256" key="4">
    <source>
        <dbReference type="ARBA" id="ARBA00022989"/>
    </source>
</evidence>
<organism evidence="10">
    <name type="scientific">Oryza sativa subsp. japonica</name>
    <name type="common">Rice</name>
    <dbReference type="NCBI Taxonomy" id="39947"/>
    <lineage>
        <taxon>Eukaryota</taxon>
        <taxon>Viridiplantae</taxon>
        <taxon>Streptophyta</taxon>
        <taxon>Embryophyta</taxon>
        <taxon>Tracheophyta</taxon>
        <taxon>Spermatophyta</taxon>
        <taxon>Magnoliopsida</taxon>
        <taxon>Liliopsida</taxon>
        <taxon>Poales</taxon>
        <taxon>Poaceae</taxon>
        <taxon>BOP clade</taxon>
        <taxon>Oryzoideae</taxon>
        <taxon>Oryzeae</taxon>
        <taxon>Oryzinae</taxon>
        <taxon>Oryza</taxon>
        <taxon>Oryza sativa</taxon>
    </lineage>
</organism>
<protein>
    <recommendedName>
        <fullName evidence="9">ABC3 transporter permease C-terminal domain-containing protein</fullName>
    </recommendedName>
</protein>
<name>A2ZNT0_ORYSJ</name>
<dbReference type="InterPro" id="IPR010131">
    <property type="entry name" value="MdtP/NodT-like"/>
</dbReference>
<dbReference type="GO" id="GO:0005886">
    <property type="term" value="C:plasma membrane"/>
    <property type="evidence" value="ECO:0007669"/>
    <property type="project" value="UniProtKB-SubCell"/>
</dbReference>
<sequence length="628" mass="68228">MSRMLGQSHVSSITVRVDDNTPMDAAQEAITRLLTMRHGTEDFFLSNSAEIRDTIEQTTRTMTLLIGAIAAIALLVGGIGVMNIMLVSVTERTREIGVRMAVGARQSDIRQQFLIEAVLVCLLGGVLGIGLALLLGSMIGRFASDFQMMTRLPFPAPSRRLLAGAVLLALSGCASVGRYPVADPDVAAQYGRGDATLNAPAGDPRSSLDTPGHDIRQDTWWTGFGDERLDRLVAQALAANSDLAAAGPGRAAFAPAGRPWPATRCGRSLRHRASAAMPAAPPDQADEWRRSYSTGVSLGWEVDLWGRLRTQRDIARWEAEASEEDRQNTALLVISDTITQYWNLAYLNQSIATGQANLERLERTRELVQARFDAGAVSRLEVRQALQNLQSQRASQSALEQQRVEVRNALAVLLDGTPWPQQDEPQDLLGARSPRIVEGLPADLLGRRPDLRAAELRLRNSLKTIRVTATQYYPALSLTGSLGSSAASLGDVLRNPVATLGAGLSLPFLNLQRAQLDTDIAGTSYQIAATNFRKTLYTALSEVDNALSAREQLARQVAASQASYEEAVEVERAQEVRYRVGATDLRTWLEAQQTRRDAELSLARVRQGQLNNDVTLFKALGGSAGNIT</sequence>
<evidence type="ECO:0000256" key="6">
    <source>
        <dbReference type="SAM" id="Coils"/>
    </source>
</evidence>
<dbReference type="EMBL" id="CM000138">
    <property type="protein sequence ID" value="EAZ10377.1"/>
    <property type="molecule type" value="Genomic_DNA"/>
</dbReference>
<dbReference type="NCBIfam" id="TIGR01845">
    <property type="entry name" value="outer_NodT"/>
    <property type="match status" value="1"/>
</dbReference>
<feature type="transmembrane region" description="Helical" evidence="8">
    <location>
        <begin position="117"/>
        <end position="140"/>
    </location>
</feature>
<reference evidence="10" key="2">
    <citation type="submission" date="2008-12" db="EMBL/GenBank/DDBJ databases">
        <title>Improved gene annotation of the rice (Oryza sativa) genomes.</title>
        <authorList>
            <person name="Wang J."/>
            <person name="Li R."/>
            <person name="Fan W."/>
            <person name="Huang Q."/>
            <person name="Zhang J."/>
            <person name="Zhou Y."/>
            <person name="Hu Y."/>
            <person name="Zi S."/>
            <person name="Li J."/>
            <person name="Ni P."/>
            <person name="Zheng H."/>
            <person name="Zhang Y."/>
            <person name="Zhao M."/>
            <person name="Hao Q."/>
            <person name="McDermott J."/>
            <person name="Samudrala R."/>
            <person name="Kristiansen K."/>
            <person name="Wong G.K.-S."/>
        </authorList>
    </citation>
    <scope>NUCLEOTIDE SEQUENCE</scope>
</reference>
<evidence type="ECO:0000256" key="2">
    <source>
        <dbReference type="ARBA" id="ARBA00022475"/>
    </source>
</evidence>
<keyword evidence="5 8" id="KW-0472">Membrane</keyword>
<feature type="domain" description="ABC3 transporter permease C-terminal" evidence="9">
    <location>
        <begin position="68"/>
        <end position="172"/>
    </location>
</feature>
<dbReference type="Pfam" id="PF02687">
    <property type="entry name" value="FtsX"/>
    <property type="match status" value="1"/>
</dbReference>
<dbReference type="GO" id="GO:0015562">
    <property type="term" value="F:efflux transmembrane transporter activity"/>
    <property type="evidence" value="ECO:0007669"/>
    <property type="project" value="InterPro"/>
</dbReference>
<feature type="region of interest" description="Disordered" evidence="7">
    <location>
        <begin position="193"/>
        <end position="212"/>
    </location>
</feature>
<feature type="coiled-coil region" evidence="6">
    <location>
        <begin position="351"/>
        <end position="402"/>
    </location>
</feature>
<gene>
    <name evidence="10" type="ORF">OsJ_00213</name>
</gene>
<dbReference type="InterPro" id="IPR003838">
    <property type="entry name" value="ABC3_permease_C"/>
</dbReference>
<evidence type="ECO:0000313" key="10">
    <source>
        <dbReference type="EMBL" id="EAZ10377.1"/>
    </source>
</evidence>
<comment type="subcellular location">
    <subcellularLocation>
        <location evidence="1">Cell membrane</location>
        <topology evidence="1">Multi-pass membrane protein</topology>
    </subcellularLocation>
</comment>
<keyword evidence="6" id="KW-0175">Coiled coil</keyword>
<keyword evidence="3 8" id="KW-0812">Transmembrane</keyword>
<accession>A2ZNT0</accession>
<feature type="transmembrane region" description="Helical" evidence="8">
    <location>
        <begin position="62"/>
        <end position="86"/>
    </location>
</feature>
<dbReference type="InterPro" id="IPR003423">
    <property type="entry name" value="OMP_efflux"/>
</dbReference>
<dbReference type="Pfam" id="PF02321">
    <property type="entry name" value="OEP"/>
    <property type="match status" value="2"/>
</dbReference>
<dbReference type="PANTHER" id="PTHR30203:SF32">
    <property type="entry name" value="CATION EFFLUX SYSTEM PROTEIN CUSC"/>
    <property type="match status" value="1"/>
</dbReference>
<keyword evidence="2" id="KW-1003">Cell membrane</keyword>
<dbReference type="Gene3D" id="2.20.200.10">
    <property type="entry name" value="Outer membrane efflux proteins (OEP)"/>
    <property type="match status" value="1"/>
</dbReference>
<keyword evidence="4 8" id="KW-1133">Transmembrane helix</keyword>